<evidence type="ECO:0000313" key="2">
    <source>
        <dbReference type="EMBL" id="KZN88049.1"/>
    </source>
</evidence>
<organism evidence="2">
    <name type="scientific">Penicillium chrysogenum</name>
    <name type="common">Penicillium notatum</name>
    <dbReference type="NCBI Taxonomy" id="5076"/>
    <lineage>
        <taxon>Eukaryota</taxon>
        <taxon>Fungi</taxon>
        <taxon>Dikarya</taxon>
        <taxon>Ascomycota</taxon>
        <taxon>Pezizomycotina</taxon>
        <taxon>Eurotiomycetes</taxon>
        <taxon>Eurotiomycetidae</taxon>
        <taxon>Eurotiales</taxon>
        <taxon>Aspergillaceae</taxon>
        <taxon>Penicillium</taxon>
        <taxon>Penicillium chrysogenum species complex</taxon>
    </lineage>
</organism>
<proteinExistence type="predicted"/>
<evidence type="ECO:0008006" key="3">
    <source>
        <dbReference type="Google" id="ProtNLM"/>
    </source>
</evidence>
<dbReference type="AlphaFoldDB" id="A0A167TA75"/>
<evidence type="ECO:0000256" key="1">
    <source>
        <dbReference type="SAM" id="SignalP"/>
    </source>
</evidence>
<accession>A0A167TA75</accession>
<feature type="signal peptide" evidence="1">
    <location>
        <begin position="1"/>
        <end position="19"/>
    </location>
</feature>
<sequence length="149" mass="16036">MKAISISALILATTTSILAAPSPKVSALEPLRLTNLNAAIPSTTPPQTCLLSFAVKDPNTNTDTKCSAYWSIGMPGNKTYNCSDKAYQLHLPNGIYDIEKFDLGVSRADGSETGRATVSGDSWKCEKQEYPMARCKWDGIFSLDVAPST</sequence>
<reference evidence="2" key="1">
    <citation type="journal article" date="2014" name="Genome Announc.">
        <title>Complete sequencing and chromosome-scale genome assembly of the industrial progenitor strain P2niaD18 from the penicillin producer Penicillium chrysogenum.</title>
        <authorList>
            <person name="Specht T."/>
            <person name="Dahlmann T.A."/>
            <person name="Zadra I."/>
            <person name="Kurnsteiner H."/>
            <person name="Kuck U."/>
        </authorList>
    </citation>
    <scope>NUCLEOTIDE SEQUENCE [LARGE SCALE GENOMIC DNA]</scope>
    <source>
        <strain evidence="2">P2niaD18</strain>
    </source>
</reference>
<feature type="chain" id="PRO_5007892516" description="AA1-like domain-containing protein" evidence="1">
    <location>
        <begin position="20"/>
        <end position="149"/>
    </location>
</feature>
<dbReference type="EMBL" id="CM002799">
    <property type="protein sequence ID" value="KZN88049.1"/>
    <property type="molecule type" value="Genomic_DNA"/>
</dbReference>
<dbReference type="Proteomes" id="UP000076449">
    <property type="component" value="Chromosome II"/>
</dbReference>
<protein>
    <recommendedName>
        <fullName evidence="3">AA1-like domain-containing protein</fullName>
    </recommendedName>
</protein>
<name>A0A167TA75_PENCH</name>
<keyword evidence="1" id="KW-0732">Signal</keyword>
<dbReference type="PhylomeDB" id="A0A167TA75"/>
<gene>
    <name evidence="2" type="ORF">EN45_066180</name>
</gene>